<dbReference type="PROSITE" id="PS51819">
    <property type="entry name" value="VOC"/>
    <property type="match status" value="1"/>
</dbReference>
<proteinExistence type="predicted"/>
<dbReference type="InterPro" id="IPR029068">
    <property type="entry name" value="Glyas_Bleomycin-R_OHBP_Dase"/>
</dbReference>
<sequence>MKRFHVHVSVDQLDDSIRFYSAMFNAQPTVQKPDYAKWMLEDPRINFAISQRGTPAGVDHLGFQVDSDDELAALQAQLQAADLGVVSETGTACCYAESDKHWVTDPSGIAWESYRTLAAIPTFNRARQESERACCAPSQPTLQTITPKNSCAPGSGCC</sequence>
<evidence type="ECO:0000313" key="3">
    <source>
        <dbReference type="Proteomes" id="UP001061302"/>
    </source>
</evidence>
<dbReference type="PANTHER" id="PTHR41294:SF1">
    <property type="entry name" value="CADMIUM-INDUCED PROTEIN CADI"/>
    <property type="match status" value="1"/>
</dbReference>
<dbReference type="RefSeq" id="WP_263125330.1">
    <property type="nucleotide sequence ID" value="NZ_CP106753.1"/>
</dbReference>
<gene>
    <name evidence="2" type="ORF">N8I74_02430</name>
</gene>
<dbReference type="InterPro" id="IPR004360">
    <property type="entry name" value="Glyas_Fos-R_dOase_dom"/>
</dbReference>
<evidence type="ECO:0000313" key="2">
    <source>
        <dbReference type="EMBL" id="UXY15893.1"/>
    </source>
</evidence>
<dbReference type="Gene3D" id="3.10.180.10">
    <property type="entry name" value="2,3-Dihydroxybiphenyl 1,2-Dioxygenase, domain 1"/>
    <property type="match status" value="1"/>
</dbReference>
<dbReference type="Pfam" id="PF00903">
    <property type="entry name" value="Glyoxalase"/>
    <property type="match status" value="1"/>
</dbReference>
<dbReference type="Proteomes" id="UP001061302">
    <property type="component" value="Chromosome"/>
</dbReference>
<feature type="domain" description="VOC" evidence="1">
    <location>
        <begin position="2"/>
        <end position="116"/>
    </location>
</feature>
<reference evidence="2" key="1">
    <citation type="submission" date="2022-10" db="EMBL/GenBank/DDBJ databases">
        <title>Chitiniphilus purpureus sp. nov., a novel chitin-degrading bacterium isolated from crawfish pond sediment.</title>
        <authorList>
            <person name="Li K."/>
        </authorList>
    </citation>
    <scope>NUCLEOTIDE SEQUENCE</scope>
    <source>
        <strain evidence="2">CD1</strain>
    </source>
</reference>
<dbReference type="InterPro" id="IPR037523">
    <property type="entry name" value="VOC_core"/>
</dbReference>
<dbReference type="PANTHER" id="PTHR41294">
    <property type="entry name" value="CADMIUM-INDUCED PROTEIN CADI"/>
    <property type="match status" value="1"/>
</dbReference>
<organism evidence="2 3">
    <name type="scientific">Chitiniphilus purpureus</name>
    <dbReference type="NCBI Taxonomy" id="2981137"/>
    <lineage>
        <taxon>Bacteria</taxon>
        <taxon>Pseudomonadati</taxon>
        <taxon>Pseudomonadota</taxon>
        <taxon>Betaproteobacteria</taxon>
        <taxon>Neisseriales</taxon>
        <taxon>Chitinibacteraceae</taxon>
        <taxon>Chitiniphilus</taxon>
    </lineage>
</organism>
<dbReference type="SUPFAM" id="SSF54593">
    <property type="entry name" value="Glyoxalase/Bleomycin resistance protein/Dihydroxybiphenyl dioxygenase"/>
    <property type="match status" value="1"/>
</dbReference>
<name>A0ABY6DQA6_9NEIS</name>
<evidence type="ECO:0000259" key="1">
    <source>
        <dbReference type="PROSITE" id="PS51819"/>
    </source>
</evidence>
<accession>A0ABY6DQA6</accession>
<dbReference type="NCBIfam" id="NF041414">
    <property type="entry name" value="ArsI_CadI_VOC"/>
    <property type="match status" value="1"/>
</dbReference>
<dbReference type="EMBL" id="CP106753">
    <property type="protein sequence ID" value="UXY15893.1"/>
    <property type="molecule type" value="Genomic_DNA"/>
</dbReference>
<dbReference type="InterPro" id="IPR052393">
    <property type="entry name" value="Cadmium-induced_rsp"/>
</dbReference>
<protein>
    <submittedName>
        <fullName evidence="2">VOC family protein</fullName>
    </submittedName>
</protein>
<keyword evidence="3" id="KW-1185">Reference proteome</keyword>
<dbReference type="InterPro" id="IPR049789">
    <property type="entry name" value="ArsI/CadI-like"/>
</dbReference>